<protein>
    <submittedName>
        <fullName evidence="6">6-phosphogluconate dehydrogenase</fullName>
    </submittedName>
</protein>
<dbReference type="SUPFAM" id="SSF51735">
    <property type="entry name" value="NAD(P)-binding Rossmann-fold domains"/>
    <property type="match status" value="1"/>
</dbReference>
<feature type="domain" description="6-phosphogluconate dehydrogenase NADP-binding" evidence="4">
    <location>
        <begin position="2"/>
        <end position="131"/>
    </location>
</feature>
<dbReference type="InterPro" id="IPR006115">
    <property type="entry name" value="6PGDH_NADP-bd"/>
</dbReference>
<evidence type="ECO:0000259" key="4">
    <source>
        <dbReference type="Pfam" id="PF03446"/>
    </source>
</evidence>
<reference evidence="6" key="1">
    <citation type="journal article" date="2014" name="Int. J. Syst. Evol. Microbiol.">
        <title>Complete genome sequence of Corynebacterium casei LMG S-19264T (=DSM 44701T), isolated from a smear-ripened cheese.</title>
        <authorList>
            <consortium name="US DOE Joint Genome Institute (JGI-PGF)"/>
            <person name="Walter F."/>
            <person name="Albersmeier A."/>
            <person name="Kalinowski J."/>
            <person name="Ruckert C."/>
        </authorList>
    </citation>
    <scope>NUCLEOTIDE SEQUENCE</scope>
    <source>
        <strain evidence="6">CGMCC 1.16548</strain>
    </source>
</reference>
<reference evidence="6" key="2">
    <citation type="submission" date="2020-09" db="EMBL/GenBank/DDBJ databases">
        <authorList>
            <person name="Sun Q."/>
            <person name="Zhou Y."/>
        </authorList>
    </citation>
    <scope>NUCLEOTIDE SEQUENCE</scope>
    <source>
        <strain evidence="6">CGMCC 1.16548</strain>
    </source>
</reference>
<keyword evidence="7" id="KW-1185">Reference proteome</keyword>
<dbReference type="Pfam" id="PF03446">
    <property type="entry name" value="NAD_binding_2"/>
    <property type="match status" value="1"/>
</dbReference>
<dbReference type="AlphaFoldDB" id="A0A8J3DTU3"/>
<evidence type="ECO:0000256" key="3">
    <source>
        <dbReference type="PIRSR" id="PIRSR000103-1"/>
    </source>
</evidence>
<evidence type="ECO:0000313" key="6">
    <source>
        <dbReference type="EMBL" id="GHF04606.1"/>
    </source>
</evidence>
<dbReference type="InterPro" id="IPR015814">
    <property type="entry name" value="Pgluconate_DH_NAD-bd_C"/>
</dbReference>
<gene>
    <name evidence="6" type="ORF">GCM10011600_01330</name>
</gene>
<dbReference type="Pfam" id="PF09130">
    <property type="entry name" value="DUF1932"/>
    <property type="match status" value="1"/>
</dbReference>
<dbReference type="PANTHER" id="PTHR43580:SF2">
    <property type="entry name" value="CYTOKINE-LIKE NUCLEAR FACTOR N-PAC"/>
    <property type="match status" value="1"/>
</dbReference>
<dbReference type="GO" id="GO:0016491">
    <property type="term" value="F:oxidoreductase activity"/>
    <property type="evidence" value="ECO:0007669"/>
    <property type="project" value="UniProtKB-KW"/>
</dbReference>
<dbReference type="PIRSF" id="PIRSF000103">
    <property type="entry name" value="HIBADH"/>
    <property type="match status" value="1"/>
</dbReference>
<dbReference type="InterPro" id="IPR013328">
    <property type="entry name" value="6PGD_dom2"/>
</dbReference>
<feature type="domain" description="Phosphogluconate dehydrogenase NAD-binding putative C-terminal" evidence="5">
    <location>
        <begin position="181"/>
        <end position="250"/>
    </location>
</feature>
<dbReference type="InterPro" id="IPR015815">
    <property type="entry name" value="HIBADH-related"/>
</dbReference>
<dbReference type="Gene3D" id="3.40.50.720">
    <property type="entry name" value="NAD(P)-binding Rossmann-like Domain"/>
    <property type="match status" value="1"/>
</dbReference>
<comment type="caution">
    <text evidence="6">The sequence shown here is derived from an EMBL/GenBank/DDBJ whole genome shotgun (WGS) entry which is preliminary data.</text>
</comment>
<dbReference type="Gene3D" id="1.10.1040.10">
    <property type="entry name" value="N-(1-d-carboxylethyl)-l-norvaline Dehydrogenase, domain 2"/>
    <property type="match status" value="1"/>
</dbReference>
<evidence type="ECO:0000259" key="5">
    <source>
        <dbReference type="Pfam" id="PF09130"/>
    </source>
</evidence>
<evidence type="ECO:0000256" key="1">
    <source>
        <dbReference type="ARBA" id="ARBA00009080"/>
    </source>
</evidence>
<name>A0A8J3DTU3_9MICO</name>
<dbReference type="InterPro" id="IPR051265">
    <property type="entry name" value="HIBADH-related_NP60_sf"/>
</dbReference>
<organism evidence="6 7">
    <name type="scientific">Pseudolysinimonas yzui</name>
    <dbReference type="NCBI Taxonomy" id="2708254"/>
    <lineage>
        <taxon>Bacteria</taxon>
        <taxon>Bacillati</taxon>
        <taxon>Actinomycetota</taxon>
        <taxon>Actinomycetes</taxon>
        <taxon>Micrococcales</taxon>
        <taxon>Microbacteriaceae</taxon>
        <taxon>Pseudolysinimonas</taxon>
    </lineage>
</organism>
<proteinExistence type="inferred from homology"/>
<dbReference type="EMBL" id="BNAI01000001">
    <property type="protein sequence ID" value="GHF04606.1"/>
    <property type="molecule type" value="Genomic_DNA"/>
</dbReference>
<dbReference type="Proteomes" id="UP000617531">
    <property type="component" value="Unassembled WGS sequence"/>
</dbReference>
<evidence type="ECO:0000313" key="7">
    <source>
        <dbReference type="Proteomes" id="UP000617531"/>
    </source>
</evidence>
<evidence type="ECO:0000256" key="2">
    <source>
        <dbReference type="ARBA" id="ARBA00023002"/>
    </source>
</evidence>
<dbReference type="GO" id="GO:0050661">
    <property type="term" value="F:NADP binding"/>
    <property type="evidence" value="ECO:0007669"/>
    <property type="project" value="InterPro"/>
</dbReference>
<accession>A0A8J3DTU3</accession>
<dbReference type="PANTHER" id="PTHR43580">
    <property type="entry name" value="OXIDOREDUCTASE GLYR1-RELATED"/>
    <property type="match status" value="1"/>
</dbReference>
<feature type="active site" evidence="3">
    <location>
        <position position="160"/>
    </location>
</feature>
<dbReference type="InterPro" id="IPR008927">
    <property type="entry name" value="6-PGluconate_DH-like_C_sf"/>
</dbReference>
<dbReference type="SUPFAM" id="SSF48179">
    <property type="entry name" value="6-phosphogluconate dehydrogenase C-terminal domain-like"/>
    <property type="match status" value="1"/>
</dbReference>
<comment type="similarity">
    <text evidence="1">Belongs to the HIBADH-related family.</text>
</comment>
<keyword evidence="2" id="KW-0560">Oxidoreductase</keyword>
<sequence length="256" mass="26110">MRIAVLGLGEAGSIYARGLAERGADVVGFDPVVRDAVPGVSRAASVGDAVDGADLVLSLVGATAADTVLSESLPRMTPTAAYADLNTGAPRDKRGLATRAVEAGIPFADVAVMAPVPRAGLETELFASGDGAEAVADALGSYGVPIRVVGTAAGDAAALKLVRSVFMKGLAGLVLESLTAAEKIGASPEVRAQIANELGPDGDALVQRLLDGTRQHAARREHEMRDARAMLDDLGSPTWMTDGTLAWLHSLTTSGS</sequence>
<dbReference type="InterPro" id="IPR036291">
    <property type="entry name" value="NAD(P)-bd_dom_sf"/>
</dbReference>
<dbReference type="RefSeq" id="WP_191281466.1">
    <property type="nucleotide sequence ID" value="NZ_BNAI01000001.1"/>
</dbReference>